<evidence type="ECO:0000256" key="8">
    <source>
        <dbReference type="RuleBase" id="RU361162"/>
    </source>
</evidence>
<keyword evidence="3" id="KW-0677">Repeat</keyword>
<dbReference type="EC" id="2.7.11.21" evidence="8"/>
<accession>G0QSR1</accession>
<evidence type="ECO:0000313" key="12">
    <source>
        <dbReference type="Proteomes" id="UP000008983"/>
    </source>
</evidence>
<comment type="similarity">
    <text evidence="8">Belongs to the protein kinase superfamily. Ser/Thr protein kinase family. CDC5/Polo subfamily.</text>
</comment>
<keyword evidence="2 8" id="KW-0808">Transferase</keyword>
<keyword evidence="1 8" id="KW-0723">Serine/threonine-protein kinase</keyword>
<dbReference type="InterPro" id="IPR008271">
    <property type="entry name" value="Ser/Thr_kinase_AS"/>
</dbReference>
<dbReference type="InterPro" id="IPR000959">
    <property type="entry name" value="POLO_box_dom"/>
</dbReference>
<protein>
    <recommendedName>
        <fullName evidence="8">Serine/threonine-protein kinase PLK</fullName>
        <ecNumber evidence="8">2.7.11.21</ecNumber>
    </recommendedName>
    <alternativeName>
        <fullName evidence="8">Polo-like kinase</fullName>
    </alternativeName>
</protein>
<dbReference type="GO" id="GO:0004674">
    <property type="term" value="F:protein serine/threonine kinase activity"/>
    <property type="evidence" value="ECO:0007669"/>
    <property type="project" value="UniProtKB-KW"/>
</dbReference>
<dbReference type="OMA" id="CLTMVPH"/>
<dbReference type="InterPro" id="IPR036947">
    <property type="entry name" value="POLO_box_dom_sf"/>
</dbReference>
<evidence type="ECO:0000259" key="9">
    <source>
        <dbReference type="PROSITE" id="PS50011"/>
    </source>
</evidence>
<dbReference type="GeneID" id="14907891"/>
<dbReference type="CDD" id="cd13118">
    <property type="entry name" value="POLO_box_1"/>
    <property type="match status" value="1"/>
</dbReference>
<organism evidence="11 12">
    <name type="scientific">Ichthyophthirius multifiliis</name>
    <name type="common">White spot disease agent</name>
    <name type="synonym">Ich</name>
    <dbReference type="NCBI Taxonomy" id="5932"/>
    <lineage>
        <taxon>Eukaryota</taxon>
        <taxon>Sar</taxon>
        <taxon>Alveolata</taxon>
        <taxon>Ciliophora</taxon>
        <taxon>Intramacronucleata</taxon>
        <taxon>Oligohymenophorea</taxon>
        <taxon>Hymenostomatida</taxon>
        <taxon>Ophryoglenina</taxon>
        <taxon>Ichthyophthirius</taxon>
    </lineage>
</organism>
<dbReference type="GO" id="GO:0005634">
    <property type="term" value="C:nucleus"/>
    <property type="evidence" value="ECO:0007669"/>
    <property type="project" value="TreeGrafter"/>
</dbReference>
<dbReference type="PANTHER" id="PTHR24345:SF0">
    <property type="entry name" value="CELL CYCLE SERINE_THREONINE-PROTEIN KINASE CDC5_MSD2"/>
    <property type="match status" value="1"/>
</dbReference>
<dbReference type="SMART" id="SM00220">
    <property type="entry name" value="S_TKc"/>
    <property type="match status" value="1"/>
</dbReference>
<dbReference type="PROSITE" id="PS50078">
    <property type="entry name" value="POLO_BOX"/>
    <property type="match status" value="1"/>
</dbReference>
<dbReference type="PROSITE" id="PS00108">
    <property type="entry name" value="PROTEIN_KINASE_ST"/>
    <property type="match status" value="1"/>
</dbReference>
<reference evidence="11 12" key="1">
    <citation type="submission" date="2011-07" db="EMBL/GenBank/DDBJ databases">
        <authorList>
            <person name="Coyne R."/>
            <person name="Brami D."/>
            <person name="Johnson J."/>
            <person name="Hostetler J."/>
            <person name="Hannick L."/>
            <person name="Clark T."/>
            <person name="Cassidy-Hanley D."/>
            <person name="Inman J."/>
        </authorList>
    </citation>
    <scope>NUCLEOTIDE SEQUENCE [LARGE SCALE GENOMIC DNA]</scope>
    <source>
        <strain evidence="11 12">G5</strain>
    </source>
</reference>
<keyword evidence="5 8" id="KW-0418">Kinase</keyword>
<dbReference type="InterPro" id="IPR011009">
    <property type="entry name" value="Kinase-like_dom_sf"/>
</dbReference>
<comment type="catalytic activity">
    <reaction evidence="8">
        <text>L-threonyl-[protein] + ATP = O-phospho-L-threonyl-[protein] + ADP + H(+)</text>
        <dbReference type="Rhea" id="RHEA:46608"/>
        <dbReference type="Rhea" id="RHEA-COMP:11060"/>
        <dbReference type="Rhea" id="RHEA-COMP:11605"/>
        <dbReference type="ChEBI" id="CHEBI:15378"/>
        <dbReference type="ChEBI" id="CHEBI:30013"/>
        <dbReference type="ChEBI" id="CHEBI:30616"/>
        <dbReference type="ChEBI" id="CHEBI:61977"/>
        <dbReference type="ChEBI" id="CHEBI:456216"/>
        <dbReference type="EC" id="2.7.11.21"/>
    </reaction>
</comment>
<dbReference type="PANTHER" id="PTHR24345">
    <property type="entry name" value="SERINE/THREONINE-PROTEIN KINASE PLK"/>
    <property type="match status" value="1"/>
</dbReference>
<dbReference type="PROSITE" id="PS00107">
    <property type="entry name" value="PROTEIN_KINASE_ATP"/>
    <property type="match status" value="1"/>
</dbReference>
<dbReference type="InterPro" id="IPR017441">
    <property type="entry name" value="Protein_kinase_ATP_BS"/>
</dbReference>
<dbReference type="Pfam" id="PF00659">
    <property type="entry name" value="POLO_box"/>
    <property type="match status" value="1"/>
</dbReference>
<dbReference type="AlphaFoldDB" id="G0QSR1"/>
<keyword evidence="4 7" id="KW-0547">Nucleotide-binding</keyword>
<evidence type="ECO:0000313" key="11">
    <source>
        <dbReference type="EMBL" id="EGR31741.1"/>
    </source>
</evidence>
<dbReference type="PROSITE" id="PS50011">
    <property type="entry name" value="PROTEIN_KINASE_DOM"/>
    <property type="match status" value="1"/>
</dbReference>
<feature type="domain" description="Protein kinase" evidence="9">
    <location>
        <begin position="34"/>
        <end position="289"/>
    </location>
</feature>
<dbReference type="CDD" id="cd14099">
    <property type="entry name" value="STKc_PLK"/>
    <property type="match status" value="1"/>
</dbReference>
<dbReference type="Gene3D" id="3.30.1120.30">
    <property type="entry name" value="POLO box domain"/>
    <property type="match status" value="1"/>
</dbReference>
<dbReference type="Proteomes" id="UP000008983">
    <property type="component" value="Unassembled WGS sequence"/>
</dbReference>
<evidence type="ECO:0000256" key="4">
    <source>
        <dbReference type="ARBA" id="ARBA00022741"/>
    </source>
</evidence>
<dbReference type="Gene3D" id="1.10.510.10">
    <property type="entry name" value="Transferase(Phosphotransferase) domain 1"/>
    <property type="match status" value="1"/>
</dbReference>
<sequence length="574" mass="66697">MNNPNSNNNDENNQLVIIEEKVLKQNSEAIIKKYMRGRFLGKGGFAKCYEATSLETKRTCAIKIIPKSILTKNRAKQKLISEIKIHKSLSHQNVVIFEHVFEDKDNVYILLELCNNNTLNELIKKRKRLTDIEVQCFINQIINGLKYLHQKKVIHRDLKLGNLFLSDRLEIKLGDFGLAAKLEFDGEKKHTICGTPNYIAPEVLEGKTGHSYEVDIWSLGVVIYTLLIGKPPYETPDIKTTYKRIKQNQYTFPDNIQISESAKHLITSILNLEPSRRPSLDEIMAHPFMKGQIPKYLPLAILQCPPSQSYIKQFTPENFQQKNIALKNMISSQGLIQSLAFGKNENSKNTLGQTFVPPKTQSSTNINSKNALFIQNNNNNNLEQQQNIRAVATTKNWFGYLSQKNNPFQMQKSQQKNFTSTLFKQFSQNQTSSEKKIFRKQSTLSTLNEQNLPAWVVQWIDYSQKYGLGYILCNGCSGVYFNDATKMIFEPSSNKVEYVERQNNSEQDVVVSFSLQEFPQDLKKKMTLLQLFRNYLKEQKNRRKLFKRNLKFTSIKQQQQQYQQYLFYQWKQQQ</sequence>
<dbReference type="InterPro" id="IPR033701">
    <property type="entry name" value="POLO_box_1"/>
</dbReference>
<dbReference type="FunFam" id="1.10.510.10:FF:001669">
    <property type="entry name" value="Serine/threonine-protein kinase"/>
    <property type="match status" value="1"/>
</dbReference>
<dbReference type="GO" id="GO:0005524">
    <property type="term" value="F:ATP binding"/>
    <property type="evidence" value="ECO:0007669"/>
    <property type="project" value="UniProtKB-UniRule"/>
</dbReference>
<keyword evidence="6 7" id="KW-0067">ATP-binding</keyword>
<dbReference type="InParanoid" id="G0QSR1"/>
<feature type="domain" description="POLO box" evidence="10">
    <location>
        <begin position="455"/>
        <end position="538"/>
    </location>
</feature>
<evidence type="ECO:0000256" key="1">
    <source>
        <dbReference type="ARBA" id="ARBA00022527"/>
    </source>
</evidence>
<gene>
    <name evidence="11" type="ORF">IMG5_102950</name>
</gene>
<dbReference type="Pfam" id="PF00069">
    <property type="entry name" value="Pkinase"/>
    <property type="match status" value="1"/>
</dbReference>
<feature type="binding site" evidence="7">
    <location>
        <position position="63"/>
    </location>
    <ligand>
        <name>ATP</name>
        <dbReference type="ChEBI" id="CHEBI:30616"/>
    </ligand>
</feature>
<evidence type="ECO:0000259" key="10">
    <source>
        <dbReference type="PROSITE" id="PS50078"/>
    </source>
</evidence>
<dbReference type="SUPFAM" id="SSF56112">
    <property type="entry name" value="Protein kinase-like (PK-like)"/>
    <property type="match status" value="1"/>
</dbReference>
<evidence type="ECO:0000256" key="7">
    <source>
        <dbReference type="PROSITE-ProRule" id="PRU10141"/>
    </source>
</evidence>
<dbReference type="RefSeq" id="XP_004035227.1">
    <property type="nucleotide sequence ID" value="XM_004035179.1"/>
</dbReference>
<proteinExistence type="inferred from homology"/>
<dbReference type="SUPFAM" id="SSF82615">
    <property type="entry name" value="Polo-box domain"/>
    <property type="match status" value="1"/>
</dbReference>
<dbReference type="Gene3D" id="3.30.200.20">
    <property type="entry name" value="Phosphorylase Kinase, domain 1"/>
    <property type="match status" value="1"/>
</dbReference>
<dbReference type="InterPro" id="IPR000719">
    <property type="entry name" value="Prot_kinase_dom"/>
</dbReference>
<name>G0QSR1_ICHMU</name>
<dbReference type="STRING" id="857967.G0QSR1"/>
<dbReference type="FunFam" id="3.30.200.20:FF:000091">
    <property type="entry name" value="Serine/threonine-protein kinase PLK"/>
    <property type="match status" value="1"/>
</dbReference>
<dbReference type="eggNOG" id="KOG0575">
    <property type="taxonomic scope" value="Eukaryota"/>
</dbReference>
<dbReference type="OrthoDB" id="408964at2759"/>
<dbReference type="EMBL" id="GL983821">
    <property type="protein sequence ID" value="EGR31741.1"/>
    <property type="molecule type" value="Genomic_DNA"/>
</dbReference>
<evidence type="ECO:0000256" key="3">
    <source>
        <dbReference type="ARBA" id="ARBA00022737"/>
    </source>
</evidence>
<evidence type="ECO:0000256" key="6">
    <source>
        <dbReference type="ARBA" id="ARBA00022840"/>
    </source>
</evidence>
<evidence type="ECO:0000256" key="2">
    <source>
        <dbReference type="ARBA" id="ARBA00022679"/>
    </source>
</evidence>
<keyword evidence="12" id="KW-1185">Reference proteome</keyword>
<evidence type="ECO:0000256" key="5">
    <source>
        <dbReference type="ARBA" id="ARBA00022777"/>
    </source>
</evidence>